<reference evidence="7 8" key="1">
    <citation type="submission" date="2019-08" db="EMBL/GenBank/DDBJ databases">
        <title>Aureimonas fodiniaquatilis sp. nov., isolated from a coal mine wastewater.</title>
        <authorList>
            <person name="Kim W."/>
        </authorList>
    </citation>
    <scope>NUCLEOTIDE SEQUENCE [LARGE SCALE GENOMIC DNA]</scope>
    <source>
        <strain evidence="7 8">CAU 1482</strain>
    </source>
</reference>
<evidence type="ECO:0000256" key="2">
    <source>
        <dbReference type="ARBA" id="ARBA00005336"/>
    </source>
</evidence>
<evidence type="ECO:0000256" key="3">
    <source>
        <dbReference type="ARBA" id="ARBA00012663"/>
    </source>
</evidence>
<sequence length="355" mass="37497">MQSAQGLNPLGQTALSAAERKAWISGCKGPALTDDERRFFADERPWGFILFARNIADAPQLQALCAELSALAGGTVPIFVDQEGGRVQRLRPPLAPVLPAAKAIGDLYGRDAHAGQQAAFLHGALIAANLKQYGINADCIPCLDIACEDGHSVIGDRALNDDVQVVALLGRKMAEGAMAGGVLPVMKHIPGHGRANADSHFNLPHVDATFAELAKTDFLPFAELADLPAAMTAHVLFSAIDPLWPATLSPTIISQIIRQTIGFDGLLMSDDISMKALKGNLGESAAMAIEAGCDIVLHCNGDLAEMRAVAGSVPELNGDAAHRAESAMAIIGQPADIPDFENLWDDYQQLMALTV</sequence>
<evidence type="ECO:0000256" key="1">
    <source>
        <dbReference type="ARBA" id="ARBA00001231"/>
    </source>
</evidence>
<protein>
    <recommendedName>
        <fullName evidence="3">beta-N-acetylhexosaminidase</fullName>
        <ecNumber evidence="3">3.2.1.52</ecNumber>
    </recommendedName>
</protein>
<evidence type="ECO:0000313" key="8">
    <source>
        <dbReference type="Proteomes" id="UP000324738"/>
    </source>
</evidence>
<dbReference type="Gene3D" id="3.20.20.300">
    <property type="entry name" value="Glycoside hydrolase, family 3, N-terminal domain"/>
    <property type="match status" value="1"/>
</dbReference>
<dbReference type="EMBL" id="VTWH01000002">
    <property type="protein sequence ID" value="KAA0970694.1"/>
    <property type="molecule type" value="Genomic_DNA"/>
</dbReference>
<evidence type="ECO:0000256" key="5">
    <source>
        <dbReference type="ARBA" id="ARBA00023295"/>
    </source>
</evidence>
<dbReference type="GO" id="GO:0004563">
    <property type="term" value="F:beta-N-acetylhexosaminidase activity"/>
    <property type="evidence" value="ECO:0007669"/>
    <property type="project" value="UniProtKB-EC"/>
</dbReference>
<dbReference type="PANTHER" id="PTHR30480">
    <property type="entry name" value="BETA-HEXOSAMINIDASE-RELATED"/>
    <property type="match status" value="1"/>
</dbReference>
<keyword evidence="8" id="KW-1185">Reference proteome</keyword>
<dbReference type="InterPro" id="IPR036962">
    <property type="entry name" value="Glyco_hydro_3_N_sf"/>
</dbReference>
<dbReference type="GO" id="GO:0005975">
    <property type="term" value="P:carbohydrate metabolic process"/>
    <property type="evidence" value="ECO:0007669"/>
    <property type="project" value="InterPro"/>
</dbReference>
<comment type="caution">
    <text evidence="7">The sequence shown here is derived from an EMBL/GenBank/DDBJ whole genome shotgun (WGS) entry which is preliminary data.</text>
</comment>
<dbReference type="InterPro" id="IPR017853">
    <property type="entry name" value="GH"/>
</dbReference>
<dbReference type="SUPFAM" id="SSF51445">
    <property type="entry name" value="(Trans)glycosidases"/>
    <property type="match status" value="1"/>
</dbReference>
<dbReference type="Proteomes" id="UP000324738">
    <property type="component" value="Unassembled WGS sequence"/>
</dbReference>
<dbReference type="GO" id="GO:0009254">
    <property type="term" value="P:peptidoglycan turnover"/>
    <property type="evidence" value="ECO:0007669"/>
    <property type="project" value="TreeGrafter"/>
</dbReference>
<dbReference type="OrthoDB" id="9786661at2"/>
<gene>
    <name evidence="7" type="primary">nagZ</name>
    <name evidence="7" type="ORF">FPY71_09405</name>
</gene>
<comment type="similarity">
    <text evidence="2">Belongs to the glycosyl hydrolase 3 family.</text>
</comment>
<dbReference type="InterPro" id="IPR001764">
    <property type="entry name" value="Glyco_hydro_3_N"/>
</dbReference>
<keyword evidence="4 7" id="KW-0378">Hydrolase</keyword>
<comment type="catalytic activity">
    <reaction evidence="1">
        <text>Hydrolysis of terminal non-reducing N-acetyl-D-hexosamine residues in N-acetyl-beta-D-hexosaminides.</text>
        <dbReference type="EC" id="3.2.1.52"/>
    </reaction>
</comment>
<accession>A0A5B0DVD4</accession>
<proteinExistence type="inferred from homology"/>
<feature type="domain" description="Glycoside hydrolase family 3 N-terminal" evidence="6">
    <location>
        <begin position="38"/>
        <end position="317"/>
    </location>
</feature>
<dbReference type="EC" id="3.2.1.52" evidence="3"/>
<dbReference type="NCBIfam" id="NF003740">
    <property type="entry name" value="PRK05337.1"/>
    <property type="match status" value="1"/>
</dbReference>
<evidence type="ECO:0000259" key="6">
    <source>
        <dbReference type="Pfam" id="PF00933"/>
    </source>
</evidence>
<dbReference type="PANTHER" id="PTHR30480:SF13">
    <property type="entry name" value="BETA-HEXOSAMINIDASE"/>
    <property type="match status" value="1"/>
</dbReference>
<dbReference type="Pfam" id="PF00933">
    <property type="entry name" value="Glyco_hydro_3"/>
    <property type="match status" value="1"/>
</dbReference>
<dbReference type="InterPro" id="IPR050226">
    <property type="entry name" value="NagZ_Beta-hexosaminidase"/>
</dbReference>
<evidence type="ECO:0000313" key="7">
    <source>
        <dbReference type="EMBL" id="KAA0970694.1"/>
    </source>
</evidence>
<organism evidence="7 8">
    <name type="scientific">Aureimonas fodinaquatilis</name>
    <dbReference type="NCBI Taxonomy" id="2565783"/>
    <lineage>
        <taxon>Bacteria</taxon>
        <taxon>Pseudomonadati</taxon>
        <taxon>Pseudomonadota</taxon>
        <taxon>Alphaproteobacteria</taxon>
        <taxon>Hyphomicrobiales</taxon>
        <taxon>Aurantimonadaceae</taxon>
        <taxon>Aureimonas</taxon>
    </lineage>
</organism>
<evidence type="ECO:0000256" key="4">
    <source>
        <dbReference type="ARBA" id="ARBA00022801"/>
    </source>
</evidence>
<keyword evidence="5 7" id="KW-0326">Glycosidase</keyword>
<dbReference type="AlphaFoldDB" id="A0A5B0DVD4"/>
<name>A0A5B0DVD4_9HYPH</name>